<evidence type="ECO:0000313" key="14">
    <source>
        <dbReference type="Proteomes" id="UP000095453"/>
    </source>
</evidence>
<dbReference type="Gene3D" id="3.30.450.20">
    <property type="entry name" value="PAS domain"/>
    <property type="match status" value="2"/>
</dbReference>
<protein>
    <submittedName>
        <fullName evidence="13">H3</fullName>
    </submittedName>
</protein>
<dbReference type="Proteomes" id="UP000095453">
    <property type="component" value="Unassembled WGS sequence"/>
</dbReference>
<dbReference type="Gene3D" id="6.10.340.10">
    <property type="match status" value="1"/>
</dbReference>
<keyword evidence="3" id="KW-0145">Chemotaxis</keyword>
<feature type="transmembrane region" description="Helical" evidence="10">
    <location>
        <begin position="20"/>
        <end position="42"/>
    </location>
</feature>
<evidence type="ECO:0000313" key="13">
    <source>
        <dbReference type="EMBL" id="CUM73418.1"/>
    </source>
</evidence>
<keyword evidence="4 10" id="KW-0812">Transmembrane</keyword>
<accession>A0A173R7L8</accession>
<evidence type="ECO:0000256" key="8">
    <source>
        <dbReference type="ARBA" id="ARBA00029447"/>
    </source>
</evidence>
<name>A0A173R7L8_9FIRM</name>
<dbReference type="InterPro" id="IPR029151">
    <property type="entry name" value="Sensor-like_sf"/>
</dbReference>
<evidence type="ECO:0000256" key="7">
    <source>
        <dbReference type="ARBA" id="ARBA00023224"/>
    </source>
</evidence>
<dbReference type="PROSITE" id="PS50885">
    <property type="entry name" value="HAMP"/>
    <property type="match status" value="1"/>
</dbReference>
<dbReference type="Pfam" id="PF00015">
    <property type="entry name" value="MCPsignal"/>
    <property type="match status" value="1"/>
</dbReference>
<dbReference type="GO" id="GO:0007165">
    <property type="term" value="P:signal transduction"/>
    <property type="evidence" value="ECO:0007669"/>
    <property type="project" value="UniProtKB-KW"/>
</dbReference>
<dbReference type="InterPro" id="IPR033479">
    <property type="entry name" value="dCache_1"/>
</dbReference>
<keyword evidence="6 10" id="KW-0472">Membrane</keyword>
<dbReference type="SMART" id="SM00283">
    <property type="entry name" value="MA"/>
    <property type="match status" value="1"/>
</dbReference>
<sequence>MKTGEEQRRTWGLKSIRTRLTLFFLLICVGCLAIAMAVSSIFSRSALTDTNDRLHEQQAEYYASMIDSWLQENTSDVDAACTFLEAKSLIDEETIRPVMEQYTNNNVNAMNVNVGFENKQFIDGTGWKPEAGWDCTGRPWYTDAKAAGGEKYFGDPYVDAVTGELIISVSKMFHTGSGMEGVVNMDLKLSTLFDMMSEITDTSDGSYSFIYNENGAVLMHPNSEFISTGENVVNVSDLIGGAYEKAMTSQRAFADYDGKAKYLKAATVAGSGWKEVLVTPVASYNSATNEMLMVLVAVTVLSAVIAAVLVILYAGSITKPILKIQKQINHLQELNLKEIDIKENRQKDELGRMNHDVLELQKTLGHIIQQMGDSSTNLSEQYNIVDSSVSTLLDNNVYVKNLIDEVLSAVSEEADQIQTANMSLNDFAKEIDEIALHAANMNNSATKTMAQSETGVKAIELLGEQFEKTRKLQDEAYSTVADLEERSRTIDDISQTINSIAEQTSLLALNASIEAARAGEAGKGFAVVAEEIGKLARATSDATTNITAIILEIQKEIEVVSSQMFSMKDETEKCMGVMGDTRAVFEQINQEIDDVGAAVQGLEGAVGLLNSNKAKVVDRFSDISSETEELAASSQDILGKVDQQSVEMENIHTAIESLHNVVTKLNEIMDQFTV</sequence>
<gene>
    <name evidence="13" type="primary">mcpB_1</name>
    <name evidence="13" type="ORF">ERS852444_00242</name>
</gene>
<feature type="domain" description="Methyl-accepting transducer" evidence="11">
    <location>
        <begin position="388"/>
        <end position="645"/>
    </location>
</feature>
<comment type="similarity">
    <text evidence="8">Belongs to the methyl-accepting chemotaxis (MCP) protein family.</text>
</comment>
<evidence type="ECO:0000256" key="4">
    <source>
        <dbReference type="ARBA" id="ARBA00022692"/>
    </source>
</evidence>
<keyword evidence="7 9" id="KW-0807">Transducer</keyword>
<dbReference type="InterPro" id="IPR004089">
    <property type="entry name" value="MCPsignal_dom"/>
</dbReference>
<dbReference type="PROSITE" id="PS50111">
    <property type="entry name" value="CHEMOTAXIS_TRANSDUC_2"/>
    <property type="match status" value="1"/>
</dbReference>
<keyword evidence="5 10" id="KW-1133">Transmembrane helix</keyword>
<dbReference type="EMBL" id="CYXX01000001">
    <property type="protein sequence ID" value="CUM73418.1"/>
    <property type="molecule type" value="Genomic_DNA"/>
</dbReference>
<dbReference type="GO" id="GO:0006935">
    <property type="term" value="P:chemotaxis"/>
    <property type="evidence" value="ECO:0007669"/>
    <property type="project" value="UniProtKB-KW"/>
</dbReference>
<dbReference type="GO" id="GO:0005886">
    <property type="term" value="C:plasma membrane"/>
    <property type="evidence" value="ECO:0007669"/>
    <property type="project" value="UniProtKB-SubCell"/>
</dbReference>
<evidence type="ECO:0000256" key="1">
    <source>
        <dbReference type="ARBA" id="ARBA00004651"/>
    </source>
</evidence>
<evidence type="ECO:0000256" key="5">
    <source>
        <dbReference type="ARBA" id="ARBA00022989"/>
    </source>
</evidence>
<dbReference type="PANTHER" id="PTHR32089">
    <property type="entry name" value="METHYL-ACCEPTING CHEMOTAXIS PROTEIN MCPB"/>
    <property type="match status" value="1"/>
</dbReference>
<evidence type="ECO:0000259" key="12">
    <source>
        <dbReference type="PROSITE" id="PS50885"/>
    </source>
</evidence>
<evidence type="ECO:0000259" key="11">
    <source>
        <dbReference type="PROSITE" id="PS50111"/>
    </source>
</evidence>
<evidence type="ECO:0000256" key="3">
    <source>
        <dbReference type="ARBA" id="ARBA00022500"/>
    </source>
</evidence>
<dbReference type="Gene3D" id="1.10.287.950">
    <property type="entry name" value="Methyl-accepting chemotaxis protein"/>
    <property type="match status" value="1"/>
</dbReference>
<keyword evidence="2" id="KW-1003">Cell membrane</keyword>
<dbReference type="InterPro" id="IPR003660">
    <property type="entry name" value="HAMP_dom"/>
</dbReference>
<organism evidence="13 14">
    <name type="scientific">Roseburia inulinivorans</name>
    <dbReference type="NCBI Taxonomy" id="360807"/>
    <lineage>
        <taxon>Bacteria</taxon>
        <taxon>Bacillati</taxon>
        <taxon>Bacillota</taxon>
        <taxon>Clostridia</taxon>
        <taxon>Lachnospirales</taxon>
        <taxon>Lachnospiraceae</taxon>
        <taxon>Roseburia</taxon>
    </lineage>
</organism>
<dbReference type="PANTHER" id="PTHR32089:SF112">
    <property type="entry name" value="LYSOZYME-LIKE PROTEIN-RELATED"/>
    <property type="match status" value="1"/>
</dbReference>
<dbReference type="Pfam" id="PF02743">
    <property type="entry name" value="dCache_1"/>
    <property type="match status" value="1"/>
</dbReference>
<dbReference type="RefSeq" id="WP_055167388.1">
    <property type="nucleotide sequence ID" value="NZ_CYXX01000001.1"/>
</dbReference>
<evidence type="ECO:0000256" key="2">
    <source>
        <dbReference type="ARBA" id="ARBA00022475"/>
    </source>
</evidence>
<evidence type="ECO:0000256" key="10">
    <source>
        <dbReference type="SAM" id="Phobius"/>
    </source>
</evidence>
<reference evidence="13 14" key="1">
    <citation type="submission" date="2015-09" db="EMBL/GenBank/DDBJ databases">
        <authorList>
            <consortium name="Pathogen Informatics"/>
        </authorList>
    </citation>
    <scope>NUCLEOTIDE SEQUENCE [LARGE SCALE GENOMIC DNA]</scope>
    <source>
        <strain evidence="13 14">2789STDY5608887</strain>
    </source>
</reference>
<proteinExistence type="inferred from homology"/>
<evidence type="ECO:0000256" key="6">
    <source>
        <dbReference type="ARBA" id="ARBA00023136"/>
    </source>
</evidence>
<dbReference type="CDD" id="cd12912">
    <property type="entry name" value="PDC2_MCP_like"/>
    <property type="match status" value="1"/>
</dbReference>
<feature type="transmembrane region" description="Helical" evidence="10">
    <location>
        <begin position="291"/>
        <end position="314"/>
    </location>
</feature>
<feature type="domain" description="HAMP" evidence="12">
    <location>
        <begin position="315"/>
        <end position="369"/>
    </location>
</feature>
<dbReference type="SUPFAM" id="SSF58104">
    <property type="entry name" value="Methyl-accepting chemotaxis protein (MCP) signaling domain"/>
    <property type="match status" value="1"/>
</dbReference>
<comment type="subcellular location">
    <subcellularLocation>
        <location evidence="1">Cell membrane</location>
        <topology evidence="1">Multi-pass membrane protein</topology>
    </subcellularLocation>
</comment>
<dbReference type="SUPFAM" id="SSF103190">
    <property type="entry name" value="Sensory domain-like"/>
    <property type="match status" value="1"/>
</dbReference>
<evidence type="ECO:0000256" key="9">
    <source>
        <dbReference type="PROSITE-ProRule" id="PRU00284"/>
    </source>
</evidence>
<dbReference type="AlphaFoldDB" id="A0A173R7L8"/>